<keyword evidence="3" id="KW-1185">Reference proteome</keyword>
<comment type="caution">
    <text evidence="2">The sequence shown here is derived from an EMBL/GenBank/DDBJ whole genome shotgun (WGS) entry which is preliminary data.</text>
</comment>
<feature type="transmembrane region" description="Helical" evidence="1">
    <location>
        <begin position="38"/>
        <end position="56"/>
    </location>
</feature>
<evidence type="ECO:0000313" key="2">
    <source>
        <dbReference type="EMBL" id="MCX2818316.1"/>
    </source>
</evidence>
<protein>
    <submittedName>
        <fullName evidence="2">Uncharacterized protein</fullName>
    </submittedName>
</protein>
<feature type="transmembrane region" description="Helical" evidence="1">
    <location>
        <begin position="131"/>
        <end position="151"/>
    </location>
</feature>
<feature type="transmembrane region" description="Helical" evidence="1">
    <location>
        <begin position="12"/>
        <end position="32"/>
    </location>
</feature>
<keyword evidence="1" id="KW-1133">Transmembrane helix</keyword>
<dbReference type="EMBL" id="RKLV01000002">
    <property type="protein sequence ID" value="MCX2818316.1"/>
    <property type="molecule type" value="Genomic_DNA"/>
</dbReference>
<feature type="transmembrane region" description="Helical" evidence="1">
    <location>
        <begin position="163"/>
        <end position="185"/>
    </location>
</feature>
<sequence length="200" mass="21214">METNLRITDLLPYLLIALGVLLYLSPLAPLPLDKTEDFLVLTAPHYVVAGLLTLFAARGRGDVRLHMVAAPVVAFAASAGMLLLSMLLIPEPPAGFGTPPYWPEVLEIIAYSVVSLIFSLGIAIRARKVGYVGMILLVYVGAVQFVAVRVLNGEGGASLGEVAGLFIATVVPFVAGLPLGVVGYLRYGKYERASTSNTET</sequence>
<reference evidence="2" key="1">
    <citation type="submission" date="2022-09" db="EMBL/GenBank/DDBJ databases">
        <title>Haloadaptaus new haloarchaeum isolated from saline soil.</title>
        <authorList>
            <person name="Duran-Viseras A."/>
            <person name="Sanchez-Porro C."/>
            <person name="Ventosa A."/>
        </authorList>
    </citation>
    <scope>NUCLEOTIDE SEQUENCE</scope>
    <source>
        <strain evidence="2">F3-133</strain>
    </source>
</reference>
<name>A0A9Q4GIH9_9EURY</name>
<proteinExistence type="predicted"/>
<dbReference type="Proteomes" id="UP001149411">
    <property type="component" value="Unassembled WGS sequence"/>
</dbReference>
<evidence type="ECO:0000256" key="1">
    <source>
        <dbReference type="SAM" id="Phobius"/>
    </source>
</evidence>
<feature type="transmembrane region" description="Helical" evidence="1">
    <location>
        <begin position="108"/>
        <end position="124"/>
    </location>
</feature>
<organism evidence="2 3">
    <name type="scientific">Halorutilus salinus</name>
    <dbReference type="NCBI Taxonomy" id="2487751"/>
    <lineage>
        <taxon>Archaea</taxon>
        <taxon>Methanobacteriati</taxon>
        <taxon>Methanobacteriota</taxon>
        <taxon>Stenosarchaea group</taxon>
        <taxon>Halobacteria</taxon>
        <taxon>Halorutilales</taxon>
        <taxon>Halorutilaceae</taxon>
        <taxon>Halorutilus</taxon>
    </lineage>
</organism>
<feature type="transmembrane region" description="Helical" evidence="1">
    <location>
        <begin position="68"/>
        <end position="88"/>
    </location>
</feature>
<accession>A0A9Q4GIH9</accession>
<gene>
    <name evidence="2" type="ORF">EGH25_02980</name>
</gene>
<dbReference type="RefSeq" id="WP_266086082.1">
    <property type="nucleotide sequence ID" value="NZ_RKLV01000002.1"/>
</dbReference>
<keyword evidence="1" id="KW-0472">Membrane</keyword>
<dbReference type="AlphaFoldDB" id="A0A9Q4GIH9"/>
<keyword evidence="1" id="KW-0812">Transmembrane</keyword>
<evidence type="ECO:0000313" key="3">
    <source>
        <dbReference type="Proteomes" id="UP001149411"/>
    </source>
</evidence>